<name>A0A0F9W1C4_9ZZZZ</name>
<evidence type="ECO:0000313" key="1">
    <source>
        <dbReference type="EMBL" id="KKN71843.1"/>
    </source>
</evidence>
<accession>A0A0F9W1C4</accession>
<organism evidence="1">
    <name type="scientific">marine sediment metagenome</name>
    <dbReference type="NCBI Taxonomy" id="412755"/>
    <lineage>
        <taxon>unclassified sequences</taxon>
        <taxon>metagenomes</taxon>
        <taxon>ecological metagenomes</taxon>
    </lineage>
</organism>
<dbReference type="AlphaFoldDB" id="A0A0F9W1C4"/>
<comment type="caution">
    <text evidence="1">The sequence shown here is derived from an EMBL/GenBank/DDBJ whole genome shotgun (WGS) entry which is preliminary data.</text>
</comment>
<protein>
    <submittedName>
        <fullName evidence="1">Uncharacterized protein</fullName>
    </submittedName>
</protein>
<reference evidence="1" key="1">
    <citation type="journal article" date="2015" name="Nature">
        <title>Complex archaea that bridge the gap between prokaryotes and eukaryotes.</title>
        <authorList>
            <person name="Spang A."/>
            <person name="Saw J.H."/>
            <person name="Jorgensen S.L."/>
            <person name="Zaremba-Niedzwiedzka K."/>
            <person name="Martijn J."/>
            <person name="Lind A.E."/>
            <person name="van Eijk R."/>
            <person name="Schleper C."/>
            <person name="Guy L."/>
            <person name="Ettema T.J."/>
        </authorList>
    </citation>
    <scope>NUCLEOTIDE SEQUENCE</scope>
</reference>
<sequence length="295" mass="33126">MKQLTQAVVEQWVSLASGQFNVRSVWNELGIESPEGKSHLRVILGRLKAKGLLAKDPSRDDIYRIVDSEISGIDWQAADPKKTIPLKFPFELEAHARIYPKSIIILAGSKNAGKTAWLYNFIILNMGKFKIDLFNSETGPEQMNERFSPFDIPTPAPFNVYERYDNFSDVIHPDHISVIDYLDFNSEVYLVGAEIDAIFRKLNKGVAVIGLQKPPPSITFVKGVKKVIERDLAYGGGFTAKRSVLYISMGGNKLKLVYVKTPAVPTVNPNNMAWSFSFNSSGSHFENIQRHFGEE</sequence>
<dbReference type="EMBL" id="LAZR01000375">
    <property type="protein sequence ID" value="KKN71843.1"/>
    <property type="molecule type" value="Genomic_DNA"/>
</dbReference>
<proteinExistence type="predicted"/>
<gene>
    <name evidence="1" type="ORF">LCGC14_0416970</name>
</gene>